<dbReference type="Gene3D" id="1.20.5.1160">
    <property type="entry name" value="Vasodilator-stimulated phosphoprotein"/>
    <property type="match status" value="1"/>
</dbReference>
<dbReference type="PANTHER" id="PTHR45616:SF21">
    <property type="entry name" value="KERATIN, TYPE II CYTOSKELETAL 7"/>
    <property type="match status" value="1"/>
</dbReference>
<evidence type="ECO:0000256" key="1">
    <source>
        <dbReference type="ARBA" id="ARBA00022744"/>
    </source>
</evidence>
<keyword evidence="1" id="KW-0416">Keratin</keyword>
<dbReference type="InterPro" id="IPR039008">
    <property type="entry name" value="IF_rod_dom"/>
</dbReference>
<organism evidence="8 9">
    <name type="scientific">Nothobranchius furzeri</name>
    <name type="common">Turquoise killifish</name>
    <dbReference type="NCBI Taxonomy" id="105023"/>
    <lineage>
        <taxon>Eukaryota</taxon>
        <taxon>Metazoa</taxon>
        <taxon>Chordata</taxon>
        <taxon>Craniata</taxon>
        <taxon>Vertebrata</taxon>
        <taxon>Euteleostomi</taxon>
        <taxon>Actinopterygii</taxon>
        <taxon>Neopterygii</taxon>
        <taxon>Teleostei</taxon>
        <taxon>Neoteleostei</taxon>
        <taxon>Acanthomorphata</taxon>
        <taxon>Ovalentaria</taxon>
        <taxon>Atherinomorphae</taxon>
        <taxon>Cyprinodontiformes</taxon>
        <taxon>Nothobranchiidae</taxon>
        <taxon>Nothobranchius</taxon>
    </lineage>
</organism>
<dbReference type="InterPro" id="IPR032444">
    <property type="entry name" value="Keratin_2_head"/>
</dbReference>
<dbReference type="Pfam" id="PF16208">
    <property type="entry name" value="Keratin_2_head"/>
    <property type="match status" value="1"/>
</dbReference>
<dbReference type="SUPFAM" id="SSF64593">
    <property type="entry name" value="Intermediate filament protein, coiled coil region"/>
    <property type="match status" value="2"/>
</dbReference>
<dbReference type="GO" id="GO:0031424">
    <property type="term" value="P:keratinization"/>
    <property type="evidence" value="ECO:0007669"/>
    <property type="project" value="TreeGrafter"/>
</dbReference>
<dbReference type="PRINTS" id="PR01276">
    <property type="entry name" value="TYPE2KERATIN"/>
</dbReference>
<dbReference type="GO" id="GO:0005615">
    <property type="term" value="C:extracellular space"/>
    <property type="evidence" value="ECO:0007669"/>
    <property type="project" value="TreeGrafter"/>
</dbReference>
<dbReference type="GeneTree" id="ENSGT00940000161090"/>
<feature type="domain" description="IF rod" evidence="7">
    <location>
        <begin position="109"/>
        <end position="406"/>
    </location>
</feature>
<dbReference type="InterPro" id="IPR018039">
    <property type="entry name" value="IF_conserved"/>
</dbReference>
<dbReference type="GO" id="GO:0030280">
    <property type="term" value="F:structural constituent of skin epidermis"/>
    <property type="evidence" value="ECO:0007669"/>
    <property type="project" value="TreeGrafter"/>
</dbReference>
<feature type="region of interest" description="Disordered" evidence="6">
    <location>
        <begin position="49"/>
        <end position="76"/>
    </location>
</feature>
<keyword evidence="2 4" id="KW-0403">Intermediate filament</keyword>
<evidence type="ECO:0000259" key="7">
    <source>
        <dbReference type="PROSITE" id="PS51842"/>
    </source>
</evidence>
<reference evidence="8" key="1">
    <citation type="submission" date="2014-08" db="EMBL/GenBank/DDBJ databases">
        <authorList>
            <person name="Senf B."/>
            <person name="Petzold A."/>
            <person name="Downie B.R."/>
            <person name="Koch P."/>
            <person name="Platzer M."/>
        </authorList>
    </citation>
    <scope>NUCLEOTIDE SEQUENCE [LARGE SCALE GENOMIC DNA]</scope>
    <source>
        <strain evidence="8">GRZ</strain>
    </source>
</reference>
<dbReference type="SMART" id="SM01391">
    <property type="entry name" value="Filament"/>
    <property type="match status" value="1"/>
</dbReference>
<keyword evidence="9" id="KW-1185">Reference proteome</keyword>
<keyword evidence="3 5" id="KW-0175">Coiled coil</keyword>
<proteinExistence type="inferred from homology"/>
<accession>A0A8C6MKQ5</accession>
<sequence length="430" mass="49373">FSKSFSSSILLFSRTDKRCTAENRHHLICSSSLAVRILNNSIMSLRNKRRSRSEHHFSARSFTRPALGSSTNPKTSNSELVTAVSVNKSLLAPLNLEIDPKIQALRNQEKDKIKGLNNRFVSFIDKVRLLEQQNKLLKTKWKLLQEQSAASSDIDPLFNSYISSLQRQLEQLNRDKHAFGVENEHMHKLVDDYREKIEDERNKRTDAENCLVYLKKVIFSLMCVMFLLKELDELMGSTQETCVVVEMDNSRDLDMDHIISSVRAHYEEIAARSKEETETCYRTQVRRTTLGQKQIVTIPAVFSYDSQLHNTQDEVAHLKGLIAHLQNEISAVKKQVNGINKMEADGEKASLYAKYHIRDLEEALKRAKLEMAKQIKDYQTLVGIKMTLDIEISTYKKMLEAEECSLINIITLESHWKLVGANARTSLKHC</sequence>
<evidence type="ECO:0000313" key="8">
    <source>
        <dbReference type="Ensembl" id="ENSNFUP00015034501.1"/>
    </source>
</evidence>
<evidence type="ECO:0000256" key="2">
    <source>
        <dbReference type="ARBA" id="ARBA00022754"/>
    </source>
</evidence>
<evidence type="ECO:0000256" key="5">
    <source>
        <dbReference type="SAM" id="Coils"/>
    </source>
</evidence>
<evidence type="ECO:0000313" key="9">
    <source>
        <dbReference type="Proteomes" id="UP000694548"/>
    </source>
</evidence>
<dbReference type="Pfam" id="PF00038">
    <property type="entry name" value="Filament"/>
    <property type="match status" value="2"/>
</dbReference>
<protein>
    <submittedName>
        <fullName evidence="8">Si:dkey-222n6.2</fullName>
    </submittedName>
</protein>
<dbReference type="Proteomes" id="UP000694548">
    <property type="component" value="Chromosome sgr15"/>
</dbReference>
<dbReference type="GO" id="GO:0045109">
    <property type="term" value="P:intermediate filament organization"/>
    <property type="evidence" value="ECO:0007669"/>
    <property type="project" value="TreeGrafter"/>
</dbReference>
<evidence type="ECO:0000256" key="4">
    <source>
        <dbReference type="RuleBase" id="RU000685"/>
    </source>
</evidence>
<evidence type="ECO:0000256" key="6">
    <source>
        <dbReference type="SAM" id="MobiDB-lite"/>
    </source>
</evidence>
<dbReference type="Gene3D" id="1.20.5.500">
    <property type="entry name" value="Single helix bin"/>
    <property type="match status" value="1"/>
</dbReference>
<dbReference type="InterPro" id="IPR003054">
    <property type="entry name" value="Keratin_II"/>
</dbReference>
<name>A0A8C6MKQ5_NOTFU</name>
<dbReference type="AlphaFoldDB" id="A0A8C6MKQ5"/>
<feature type="coiled-coil region" evidence="5">
    <location>
        <begin position="127"/>
        <end position="210"/>
    </location>
</feature>
<dbReference type="PANTHER" id="PTHR45616">
    <property type="entry name" value="GATA-TYPE DOMAIN-CONTAINING PROTEIN"/>
    <property type="match status" value="1"/>
</dbReference>
<comment type="similarity">
    <text evidence="4">Belongs to the intermediate filament family.</text>
</comment>
<evidence type="ECO:0000256" key="3">
    <source>
        <dbReference type="ARBA" id="ARBA00023054"/>
    </source>
</evidence>
<reference evidence="8" key="2">
    <citation type="submission" date="2025-08" db="UniProtKB">
        <authorList>
            <consortium name="Ensembl"/>
        </authorList>
    </citation>
    <scope>IDENTIFICATION</scope>
</reference>
<dbReference type="PROSITE" id="PS51842">
    <property type="entry name" value="IF_ROD_2"/>
    <property type="match status" value="1"/>
</dbReference>
<feature type="coiled-coil region" evidence="5">
    <location>
        <begin position="308"/>
        <end position="377"/>
    </location>
</feature>
<dbReference type="GO" id="GO:0045095">
    <property type="term" value="C:keratin filament"/>
    <property type="evidence" value="ECO:0007669"/>
    <property type="project" value="InterPro"/>
</dbReference>
<dbReference type="Ensembl" id="ENSNFUT00015036047.1">
    <property type="protein sequence ID" value="ENSNFUP00015034501.1"/>
    <property type="gene ID" value="ENSNFUG00015016795.1"/>
</dbReference>
<reference evidence="8" key="3">
    <citation type="submission" date="2025-09" db="UniProtKB">
        <authorList>
            <consortium name="Ensembl"/>
        </authorList>
    </citation>
    <scope>IDENTIFICATION</scope>
</reference>
<dbReference type="Gene3D" id="1.20.5.170">
    <property type="match status" value="1"/>
</dbReference>
<dbReference type="PROSITE" id="PS00226">
    <property type="entry name" value="IF_ROD_1"/>
    <property type="match status" value="1"/>
</dbReference>